<reference evidence="3" key="1">
    <citation type="journal article" date="2017" name="Nat. Ecol. Evol.">
        <title>Genome expansion and lineage-specific genetic innovations in the forest pathogenic fungi Armillaria.</title>
        <authorList>
            <person name="Sipos G."/>
            <person name="Prasanna A.N."/>
            <person name="Walter M.C."/>
            <person name="O'Connor E."/>
            <person name="Balint B."/>
            <person name="Krizsan K."/>
            <person name="Kiss B."/>
            <person name="Hess J."/>
            <person name="Varga T."/>
            <person name="Slot J."/>
            <person name="Riley R."/>
            <person name="Boka B."/>
            <person name="Rigling D."/>
            <person name="Barry K."/>
            <person name="Lee J."/>
            <person name="Mihaltcheva S."/>
            <person name="LaButti K."/>
            <person name="Lipzen A."/>
            <person name="Waldron R."/>
            <person name="Moloney N.M."/>
            <person name="Sperisen C."/>
            <person name="Kredics L."/>
            <person name="Vagvoelgyi C."/>
            <person name="Patrignani A."/>
            <person name="Fitzpatrick D."/>
            <person name="Nagy I."/>
            <person name="Doyle S."/>
            <person name="Anderson J.B."/>
            <person name="Grigoriev I.V."/>
            <person name="Gueldener U."/>
            <person name="Muensterkoetter M."/>
            <person name="Nagy L.G."/>
        </authorList>
    </citation>
    <scope>NUCLEOTIDE SEQUENCE [LARGE SCALE GENOMIC DNA]</scope>
    <source>
        <strain evidence="3">28-4</strain>
    </source>
</reference>
<dbReference type="AlphaFoldDB" id="A0A2H3CE20"/>
<feature type="compositionally biased region" description="Low complexity" evidence="1">
    <location>
        <begin position="374"/>
        <end position="401"/>
    </location>
</feature>
<feature type="compositionally biased region" description="Low complexity" evidence="1">
    <location>
        <begin position="329"/>
        <end position="344"/>
    </location>
</feature>
<feature type="compositionally biased region" description="Pro residues" evidence="1">
    <location>
        <begin position="428"/>
        <end position="447"/>
    </location>
</feature>
<evidence type="ECO:0000313" key="2">
    <source>
        <dbReference type="EMBL" id="PBK77462.1"/>
    </source>
</evidence>
<name>A0A2H3CE20_9AGAR</name>
<evidence type="ECO:0000256" key="1">
    <source>
        <dbReference type="SAM" id="MobiDB-lite"/>
    </source>
</evidence>
<protein>
    <submittedName>
        <fullName evidence="2">Uncharacterized protein</fullName>
    </submittedName>
</protein>
<organism evidence="2 3">
    <name type="scientific">Armillaria solidipes</name>
    <dbReference type="NCBI Taxonomy" id="1076256"/>
    <lineage>
        <taxon>Eukaryota</taxon>
        <taxon>Fungi</taxon>
        <taxon>Dikarya</taxon>
        <taxon>Basidiomycota</taxon>
        <taxon>Agaricomycotina</taxon>
        <taxon>Agaricomycetes</taxon>
        <taxon>Agaricomycetidae</taxon>
        <taxon>Agaricales</taxon>
        <taxon>Marasmiineae</taxon>
        <taxon>Physalacriaceae</taxon>
        <taxon>Armillaria</taxon>
    </lineage>
</organism>
<feature type="compositionally biased region" description="Low complexity" evidence="1">
    <location>
        <begin position="56"/>
        <end position="89"/>
    </location>
</feature>
<feature type="region of interest" description="Disordered" evidence="1">
    <location>
        <begin position="428"/>
        <end position="467"/>
    </location>
</feature>
<accession>A0A2H3CE20</accession>
<keyword evidence="3" id="KW-1185">Reference proteome</keyword>
<feature type="region of interest" description="Disordered" evidence="1">
    <location>
        <begin position="1"/>
        <end position="197"/>
    </location>
</feature>
<feature type="region of interest" description="Disordered" evidence="1">
    <location>
        <begin position="291"/>
        <end position="344"/>
    </location>
</feature>
<sequence>MSELPRFPKPRLTFHVVNPGSDSESSDDDRRTNVNPYHRRAPLPNVPKSPPPAPSPLTTNMAPRIPRSQASHQSLSSPSSTSSPAADESTPPPSTPGLPIPPVDLSTDYLPQQDPAIASYNNDRSGRNDIHISTSRNVTGKIFQQLKSPFQHRSHHPRPQPVPPVPPPVNTSPTVSTPDSYTSASSRSSATSTTTVSDKVSILATADSDTYVNVDISGVQSAAVIRECVFSKLHINDDEQSRFSIYRTEIGAFAIGDALTDEKLFELCRELGDSKGTLKLLVSHSSAPVHEAAPSLPSSLSPSVNTVPPPVLPSCAPLRPRRRSRSRHGSLSSASEQIPAEQAAAYDADVDADNHRTTMRPPPHLHLNTVTSAVTVPSSSGRRPSAPARPSSPLIPPRSTTPSPPAVSQSEAKQFVNWFGSLVPAPPPPPPLPSVPPPPSSAPPPLSPLSATFDDSSLTPPGTRTHGGKVNKAALTISHLEIISNQKNAVQGEDWSHNDGKTKTWAARILGLSFPVIRRCRPQHLSASRQSSLESKLRIPPGTKLRNQVVL</sequence>
<feature type="compositionally biased region" description="Pro residues" evidence="1">
    <location>
        <begin position="90"/>
        <end position="102"/>
    </location>
</feature>
<feature type="compositionally biased region" description="Polar residues" evidence="1">
    <location>
        <begin position="453"/>
        <end position="462"/>
    </location>
</feature>
<feature type="region of interest" description="Disordered" evidence="1">
    <location>
        <begin position="374"/>
        <end position="411"/>
    </location>
</feature>
<evidence type="ECO:0000313" key="3">
    <source>
        <dbReference type="Proteomes" id="UP000218334"/>
    </source>
</evidence>
<feature type="compositionally biased region" description="Low complexity" evidence="1">
    <location>
        <begin position="294"/>
        <end position="306"/>
    </location>
</feature>
<dbReference type="Proteomes" id="UP000218334">
    <property type="component" value="Unassembled WGS sequence"/>
</dbReference>
<feature type="compositionally biased region" description="Basic residues" evidence="1">
    <location>
        <begin position="319"/>
        <end position="328"/>
    </location>
</feature>
<feature type="compositionally biased region" description="Pro residues" evidence="1">
    <location>
        <begin position="44"/>
        <end position="55"/>
    </location>
</feature>
<dbReference type="EMBL" id="KZ293416">
    <property type="protein sequence ID" value="PBK77462.1"/>
    <property type="molecule type" value="Genomic_DNA"/>
</dbReference>
<feature type="compositionally biased region" description="Low complexity" evidence="1">
    <location>
        <begin position="171"/>
        <end position="197"/>
    </location>
</feature>
<feature type="compositionally biased region" description="Pro residues" evidence="1">
    <location>
        <begin position="159"/>
        <end position="170"/>
    </location>
</feature>
<gene>
    <name evidence="2" type="ORF">ARMSODRAFT_284157</name>
</gene>
<proteinExistence type="predicted"/>